<gene>
    <name evidence="1" type="ORF">CFIO01_05445</name>
</gene>
<dbReference type="Proteomes" id="UP000020467">
    <property type="component" value="Unassembled WGS sequence"/>
</dbReference>
<protein>
    <submittedName>
        <fullName evidence="1">Uncharacterized protein</fullName>
    </submittedName>
</protein>
<dbReference type="KEGG" id="cfj:CFIO01_05445"/>
<dbReference type="eggNOG" id="ENOG502T62E">
    <property type="taxonomic scope" value="Eukaryota"/>
</dbReference>
<dbReference type="OrthoDB" id="62952at2759"/>
<accession>A0A010QDA1</accession>
<sequence length="227" mass="26364">MVYDLTLVQRRLTLYWDHRNMRFRHNRDQRISGSLLRTCKTVHADARALMYSTTFEFENMDYLEKWLNKVGPGVVNIRNIRLTRSFQASFAQSYGVNLPMWNQRDYRATTRRVAKLLSACQHLESLDLGFLYTTVYQTATLIENKDKPAYWQKEARLLAEMVFSDLSVLLRAAKASGKTLDEVAGLPKIHHKNFECIRHHPSNVANGQPSRETACHMKLLIVKYVGN</sequence>
<dbReference type="HOGENOM" id="CLU_1214659_0_0_1"/>
<dbReference type="AlphaFoldDB" id="A0A010QDA1"/>
<evidence type="ECO:0000313" key="2">
    <source>
        <dbReference type="Proteomes" id="UP000020467"/>
    </source>
</evidence>
<evidence type="ECO:0000313" key="1">
    <source>
        <dbReference type="EMBL" id="EXF74775.1"/>
    </source>
</evidence>
<reference evidence="1 2" key="1">
    <citation type="submission" date="2014-02" db="EMBL/GenBank/DDBJ databases">
        <title>The genome sequence of Colletotrichum fioriniae PJ7.</title>
        <authorList>
            <person name="Baroncelli R."/>
            <person name="Thon M.R."/>
        </authorList>
    </citation>
    <scope>NUCLEOTIDE SEQUENCE [LARGE SCALE GENOMIC DNA]</scope>
    <source>
        <strain evidence="1 2">PJ7</strain>
    </source>
</reference>
<dbReference type="EMBL" id="JARH01000945">
    <property type="protein sequence ID" value="EXF74775.1"/>
    <property type="molecule type" value="Genomic_DNA"/>
</dbReference>
<dbReference type="STRING" id="1445577.A0A010QDA1"/>
<comment type="caution">
    <text evidence="1">The sequence shown here is derived from an EMBL/GenBank/DDBJ whole genome shotgun (WGS) entry which is preliminary data.</text>
</comment>
<keyword evidence="2" id="KW-1185">Reference proteome</keyword>
<proteinExistence type="predicted"/>
<organism evidence="1 2">
    <name type="scientific">Colletotrichum fioriniae PJ7</name>
    <dbReference type="NCBI Taxonomy" id="1445577"/>
    <lineage>
        <taxon>Eukaryota</taxon>
        <taxon>Fungi</taxon>
        <taxon>Dikarya</taxon>
        <taxon>Ascomycota</taxon>
        <taxon>Pezizomycotina</taxon>
        <taxon>Sordariomycetes</taxon>
        <taxon>Hypocreomycetidae</taxon>
        <taxon>Glomerellales</taxon>
        <taxon>Glomerellaceae</taxon>
        <taxon>Colletotrichum</taxon>
        <taxon>Colletotrichum acutatum species complex</taxon>
    </lineage>
</organism>
<name>A0A010QDA1_9PEZI</name>